<organism evidence="1 2">
    <name type="scientific">Trinickia caryophylli</name>
    <name type="common">Paraburkholderia caryophylli</name>
    <dbReference type="NCBI Taxonomy" id="28094"/>
    <lineage>
        <taxon>Bacteria</taxon>
        <taxon>Pseudomonadati</taxon>
        <taxon>Pseudomonadota</taxon>
        <taxon>Betaproteobacteria</taxon>
        <taxon>Burkholderiales</taxon>
        <taxon>Burkholderiaceae</taxon>
        <taxon>Trinickia</taxon>
    </lineage>
</organism>
<evidence type="ECO:0000313" key="2">
    <source>
        <dbReference type="Proteomes" id="UP000192911"/>
    </source>
</evidence>
<keyword evidence="2" id="KW-1185">Reference proteome</keyword>
<dbReference type="OrthoDB" id="9103461at2"/>
<evidence type="ECO:0000313" key="1">
    <source>
        <dbReference type="EMBL" id="SME95287.1"/>
    </source>
</evidence>
<reference evidence="2" key="1">
    <citation type="submission" date="2017-04" db="EMBL/GenBank/DDBJ databases">
        <authorList>
            <person name="Varghese N."/>
            <person name="Submissions S."/>
        </authorList>
    </citation>
    <scope>NUCLEOTIDE SEQUENCE [LARGE SCALE GENOMIC DNA]</scope>
    <source>
        <strain evidence="2">Ballard 720</strain>
    </source>
</reference>
<accession>A0A1X7CEM3</accession>
<dbReference type="SUPFAM" id="SSF69635">
    <property type="entry name" value="Type III secretory system chaperone-like"/>
    <property type="match status" value="1"/>
</dbReference>
<dbReference type="Gene3D" id="3.30.1460.10">
    <property type="match status" value="1"/>
</dbReference>
<dbReference type="EMBL" id="FXAH01000001">
    <property type="protein sequence ID" value="SME95287.1"/>
    <property type="molecule type" value="Genomic_DNA"/>
</dbReference>
<dbReference type="RefSeq" id="WP_085223573.1">
    <property type="nucleotide sequence ID" value="NZ_BSQD01000001.1"/>
</dbReference>
<dbReference type="GeneID" id="95549234"/>
<protein>
    <recommendedName>
        <fullName evidence="3">Tir chaperone protein (CesT) family protein</fullName>
    </recommendedName>
</protein>
<name>A0A1X7CEM3_TRICW</name>
<dbReference type="STRING" id="28094.SAMN06295900_101288"/>
<evidence type="ECO:0008006" key="3">
    <source>
        <dbReference type="Google" id="ProtNLM"/>
    </source>
</evidence>
<dbReference type="Proteomes" id="UP000192911">
    <property type="component" value="Unassembled WGS sequence"/>
</dbReference>
<dbReference type="CDD" id="cd17020">
    <property type="entry name" value="T3SC_IA_ShcM-like"/>
    <property type="match status" value="1"/>
</dbReference>
<sequence length="127" mass="14158">MNHARYTRFVRDLCASAALDDPAPLLESGRFVIEGHAVTLDYDERRDPAHVRVLTDLGELAAAEREEVCRTALEANFHTATPWDGMVCLDPASARLNYLLFFPLDGSRSGGELIGKIWQLVDGREDE</sequence>
<proteinExistence type="predicted"/>
<gene>
    <name evidence="1" type="ORF">SAMN06295900_101288</name>
</gene>
<dbReference type="AlphaFoldDB" id="A0A1X7CEM3"/>